<dbReference type="PANTHER" id="PTHR46481">
    <property type="entry name" value="ZINC FINGER BED DOMAIN-CONTAINING PROTEIN 4"/>
    <property type="match status" value="1"/>
</dbReference>
<name>A0ABM4BMC2_HYDVU</name>
<evidence type="ECO:0000256" key="3">
    <source>
        <dbReference type="ARBA" id="ARBA00022771"/>
    </source>
</evidence>
<evidence type="ECO:0000256" key="4">
    <source>
        <dbReference type="ARBA" id="ARBA00022833"/>
    </source>
</evidence>
<accession>A0ABM4BMC2</accession>
<dbReference type="Proteomes" id="UP001652625">
    <property type="component" value="Chromosome 03"/>
</dbReference>
<gene>
    <name evidence="8" type="primary">LOC136078380</name>
</gene>
<keyword evidence="3" id="KW-0863">Zinc-finger</keyword>
<keyword evidence="4" id="KW-0862">Zinc</keyword>
<feature type="domain" description="HAT C-terminal dimerisation" evidence="6">
    <location>
        <begin position="275"/>
        <end position="356"/>
    </location>
</feature>
<keyword evidence="2" id="KW-0479">Metal-binding</keyword>
<proteinExistence type="predicted"/>
<dbReference type="InterPro" id="IPR052035">
    <property type="entry name" value="ZnF_BED_domain_contain"/>
</dbReference>
<sequence>MRASFPNSSQLSHSLLCADHAINLVLQKADEGCEPIQKAITKATLLSSKTHQSTLANELIKKACKDVGVAPIRVIAPVSTRWNSNAMMIKSILKIQPALEHLQNKKYDFIPTQAELQILAMIFPILELFKELSEKLSADSVPTIHLICGELFRIQHLLTDRVNTSDDLNIQNFATKLLEQLEQRFELCGTKQDLYALSNLLHPFYKGAVLHKINRFNNIKTKLVDSHSSGNNANRQSIPEEPNIIDQTDPLEQLVFETNWKDCSSNKTKSNMEEELDKYLAMPRPDPKELDILMWWRNSSTSLPLLSKLARKFLCIPVTSASSERVFSVAGGIVTNQRHNLDPENVHMLVFCHSNMAKIKRNLAESIETEEEKKQRGMEKHLQLTNKKMNLVEIVIEAKQEELLNFYHFLNAEPPEAPECAQEPDFF</sequence>
<organism evidence="7 8">
    <name type="scientific">Hydra vulgaris</name>
    <name type="common">Hydra</name>
    <name type="synonym">Hydra attenuata</name>
    <dbReference type="NCBI Taxonomy" id="6087"/>
    <lineage>
        <taxon>Eukaryota</taxon>
        <taxon>Metazoa</taxon>
        <taxon>Cnidaria</taxon>
        <taxon>Hydrozoa</taxon>
        <taxon>Hydroidolina</taxon>
        <taxon>Anthoathecata</taxon>
        <taxon>Aplanulata</taxon>
        <taxon>Hydridae</taxon>
        <taxon>Hydra</taxon>
    </lineage>
</organism>
<dbReference type="InterPro" id="IPR008906">
    <property type="entry name" value="HATC_C_dom"/>
</dbReference>
<evidence type="ECO:0000256" key="1">
    <source>
        <dbReference type="ARBA" id="ARBA00004123"/>
    </source>
</evidence>
<evidence type="ECO:0000256" key="2">
    <source>
        <dbReference type="ARBA" id="ARBA00022723"/>
    </source>
</evidence>
<evidence type="ECO:0000256" key="5">
    <source>
        <dbReference type="ARBA" id="ARBA00023242"/>
    </source>
</evidence>
<keyword evidence="7" id="KW-1185">Reference proteome</keyword>
<keyword evidence="5" id="KW-0539">Nucleus</keyword>
<reference evidence="8" key="1">
    <citation type="submission" date="2025-08" db="UniProtKB">
        <authorList>
            <consortium name="RefSeq"/>
        </authorList>
    </citation>
    <scope>IDENTIFICATION</scope>
</reference>
<evidence type="ECO:0000313" key="8">
    <source>
        <dbReference type="RefSeq" id="XP_065650222.1"/>
    </source>
</evidence>
<dbReference type="Pfam" id="PF05699">
    <property type="entry name" value="Dimer_Tnp_hAT"/>
    <property type="match status" value="1"/>
</dbReference>
<dbReference type="SUPFAM" id="SSF53098">
    <property type="entry name" value="Ribonuclease H-like"/>
    <property type="match status" value="1"/>
</dbReference>
<dbReference type="PANTHER" id="PTHR46481:SF10">
    <property type="entry name" value="ZINC FINGER BED DOMAIN-CONTAINING PROTEIN 39"/>
    <property type="match status" value="1"/>
</dbReference>
<evidence type="ECO:0000259" key="6">
    <source>
        <dbReference type="Pfam" id="PF05699"/>
    </source>
</evidence>
<evidence type="ECO:0000313" key="7">
    <source>
        <dbReference type="Proteomes" id="UP001652625"/>
    </source>
</evidence>
<comment type="subcellular location">
    <subcellularLocation>
        <location evidence="1">Nucleus</location>
    </subcellularLocation>
</comment>
<protein>
    <submittedName>
        <fullName evidence="8">Uncharacterized protein LOC136078380</fullName>
    </submittedName>
</protein>
<dbReference type="GeneID" id="136078380"/>
<dbReference type="InterPro" id="IPR012337">
    <property type="entry name" value="RNaseH-like_sf"/>
</dbReference>
<dbReference type="RefSeq" id="XP_065650222.1">
    <property type="nucleotide sequence ID" value="XM_065794150.1"/>
</dbReference>